<proteinExistence type="predicted"/>
<reference evidence="1" key="1">
    <citation type="submission" date="2008-12" db="EMBL/GenBank/DDBJ databases">
        <title>Annotation of the Yersinia bercovieri ATCC 43970 genome.</title>
        <authorList>
            <person name="Read T.D."/>
            <person name="Akmal A."/>
            <person name="Bishop-Lilly K."/>
            <person name="Chen P.E."/>
            <person name="Cook C."/>
            <person name="Kiley M.P."/>
            <person name="Lentz S."/>
            <person name="Mateczun A."/>
            <person name="Nagarajan N."/>
            <person name="Nolan N."/>
            <person name="Osborne B.I."/>
            <person name="Pop M."/>
            <person name="Sozhamannan S."/>
            <person name="Stewart A.C."/>
            <person name="Sulakvelidze A."/>
            <person name="Thomason B."/>
            <person name="Willner K."/>
            <person name="Zwick M.E."/>
        </authorList>
    </citation>
    <scope>NUCLEOTIDE SEQUENCE [LARGE SCALE GENOMIC DNA]</scope>
    <source>
        <strain evidence="1">ATCC 43970</strain>
    </source>
</reference>
<keyword evidence="2" id="KW-1185">Reference proteome</keyword>
<protein>
    <submittedName>
        <fullName evidence="1">Uncharacterized protein</fullName>
    </submittedName>
</protein>
<organism evidence="1 2">
    <name type="scientific">Yersinia bercovieri ATCC 43970</name>
    <dbReference type="NCBI Taxonomy" id="349968"/>
    <lineage>
        <taxon>Bacteria</taxon>
        <taxon>Pseudomonadati</taxon>
        <taxon>Pseudomonadota</taxon>
        <taxon>Gammaproteobacteria</taxon>
        <taxon>Enterobacterales</taxon>
        <taxon>Yersiniaceae</taxon>
        <taxon>Yersinia</taxon>
    </lineage>
</organism>
<gene>
    <name evidence="1" type="ORF">yberc0001_1820</name>
</gene>
<accession>A0ABM9Y2F9</accession>
<dbReference type="EMBL" id="AALC02000006">
    <property type="protein sequence ID" value="EEQ07881.1"/>
    <property type="molecule type" value="Genomic_DNA"/>
</dbReference>
<evidence type="ECO:0000313" key="1">
    <source>
        <dbReference type="EMBL" id="EEQ07881.1"/>
    </source>
</evidence>
<evidence type="ECO:0000313" key="2">
    <source>
        <dbReference type="Proteomes" id="UP000010319"/>
    </source>
</evidence>
<dbReference type="Proteomes" id="UP000010319">
    <property type="component" value="Unassembled WGS sequence"/>
</dbReference>
<comment type="caution">
    <text evidence="1">The sequence shown here is derived from an EMBL/GenBank/DDBJ whole genome shotgun (WGS) entry which is preliminary data.</text>
</comment>
<name>A0ABM9Y2F9_YERBE</name>
<sequence length="47" mass="5374">MGAHSVVAAYSHIIFFYNTVDLSFKLISRPFILLHVTCLNHQLTELI</sequence>